<dbReference type="EMBL" id="BARV01033727">
    <property type="protein sequence ID" value="GAI53271.1"/>
    <property type="molecule type" value="Genomic_DNA"/>
</dbReference>
<dbReference type="InterPro" id="IPR025658">
    <property type="entry name" value="Cyclophilin_TM1367"/>
</dbReference>
<organism evidence="2">
    <name type="scientific">marine sediment metagenome</name>
    <dbReference type="NCBI Taxonomy" id="412755"/>
    <lineage>
        <taxon>unclassified sequences</taxon>
        <taxon>metagenomes</taxon>
        <taxon>ecological metagenomes</taxon>
    </lineage>
</organism>
<evidence type="ECO:0000259" key="1">
    <source>
        <dbReference type="Pfam" id="PF04126"/>
    </source>
</evidence>
<dbReference type="InterPro" id="IPR029000">
    <property type="entry name" value="Cyclophilin-like_dom_sf"/>
</dbReference>
<feature type="domain" description="Cyclophilin TM1367-like" evidence="1">
    <location>
        <begin position="1"/>
        <end position="104"/>
    </location>
</feature>
<dbReference type="AlphaFoldDB" id="X1QEM0"/>
<sequence>LNDTKTAEAIWGALPIKGRVNLWGEEIYFSIDLSLELEAGQELVSIGDLGYWPQGSAFCIFFGPTPISQGDEIRPASPVNVFGKVVGDAGLFKQVASGIEITVEGESNG</sequence>
<protein>
    <recommendedName>
        <fullName evidence="1">Cyclophilin TM1367-like domain-containing protein</fullName>
    </recommendedName>
</protein>
<dbReference type="Gene3D" id="2.40.100.20">
    <property type="match status" value="1"/>
</dbReference>
<dbReference type="Pfam" id="PF04126">
    <property type="entry name" value="Cyclophil_like"/>
    <property type="match status" value="1"/>
</dbReference>
<reference evidence="2" key="1">
    <citation type="journal article" date="2014" name="Front. Microbiol.">
        <title>High frequency of phylogenetically diverse reductive dehalogenase-homologous genes in deep subseafloor sedimentary metagenomes.</title>
        <authorList>
            <person name="Kawai M."/>
            <person name="Futagami T."/>
            <person name="Toyoda A."/>
            <person name="Takaki Y."/>
            <person name="Nishi S."/>
            <person name="Hori S."/>
            <person name="Arai W."/>
            <person name="Tsubouchi T."/>
            <person name="Morono Y."/>
            <person name="Uchiyama I."/>
            <person name="Ito T."/>
            <person name="Fujiyama A."/>
            <person name="Inagaki F."/>
            <person name="Takami H."/>
        </authorList>
    </citation>
    <scope>NUCLEOTIDE SEQUENCE</scope>
    <source>
        <strain evidence="2">Expedition CK06-06</strain>
    </source>
</reference>
<dbReference type="SUPFAM" id="SSF50891">
    <property type="entry name" value="Cyclophilin-like"/>
    <property type="match status" value="1"/>
</dbReference>
<proteinExistence type="predicted"/>
<gene>
    <name evidence="2" type="ORF">S06H3_52958</name>
</gene>
<comment type="caution">
    <text evidence="2">The sequence shown here is derived from an EMBL/GenBank/DDBJ whole genome shotgun (WGS) entry which is preliminary data.</text>
</comment>
<accession>X1QEM0</accession>
<evidence type="ECO:0000313" key="2">
    <source>
        <dbReference type="EMBL" id="GAI53271.1"/>
    </source>
</evidence>
<feature type="non-terminal residue" evidence="2">
    <location>
        <position position="1"/>
    </location>
</feature>
<name>X1QEM0_9ZZZZ</name>